<feature type="binding site" evidence="12 13">
    <location>
        <position position="86"/>
    </location>
    <ligand>
        <name>ATP</name>
        <dbReference type="ChEBI" id="CHEBI:30616"/>
    </ligand>
</feature>
<evidence type="ECO:0000259" key="16">
    <source>
        <dbReference type="SMART" id="SM00562"/>
    </source>
</evidence>
<evidence type="ECO:0000256" key="12">
    <source>
        <dbReference type="HAMAP-Rule" id="MF_00451"/>
    </source>
</evidence>
<dbReference type="SMART" id="SM00562">
    <property type="entry name" value="NDK"/>
    <property type="match status" value="1"/>
</dbReference>
<dbReference type="Gene3D" id="3.30.70.141">
    <property type="entry name" value="Nucleoside diphosphate kinase-like domain"/>
    <property type="match status" value="1"/>
</dbReference>
<dbReference type="EC" id="2.7.4.6" evidence="12 15"/>
<evidence type="ECO:0000256" key="11">
    <source>
        <dbReference type="ARBA" id="ARBA00023080"/>
    </source>
</evidence>
<dbReference type="CDD" id="cd04413">
    <property type="entry name" value="NDPk_I"/>
    <property type="match status" value="1"/>
</dbReference>
<feature type="active site" description="Pros-phosphohistidine intermediate" evidence="12 13">
    <location>
        <position position="116"/>
    </location>
</feature>
<dbReference type="GO" id="GO:0046872">
    <property type="term" value="F:metal ion binding"/>
    <property type="evidence" value="ECO:0007669"/>
    <property type="project" value="UniProtKB-KW"/>
</dbReference>
<comment type="subcellular location">
    <subcellularLocation>
        <location evidence="12">Cytoplasm</location>
    </subcellularLocation>
</comment>
<keyword evidence="11 12" id="KW-0546">Nucleotide metabolism</keyword>
<evidence type="ECO:0000256" key="9">
    <source>
        <dbReference type="ARBA" id="ARBA00022840"/>
    </source>
</evidence>
<evidence type="ECO:0000256" key="10">
    <source>
        <dbReference type="ARBA" id="ARBA00022842"/>
    </source>
</evidence>
<keyword evidence="7 12" id="KW-0547">Nucleotide-binding</keyword>
<evidence type="ECO:0000256" key="15">
    <source>
        <dbReference type="RuleBase" id="RU004013"/>
    </source>
</evidence>
<comment type="subunit">
    <text evidence="12">Homotetramer.</text>
</comment>
<evidence type="ECO:0000256" key="13">
    <source>
        <dbReference type="PROSITE-ProRule" id="PRU00706"/>
    </source>
</evidence>
<dbReference type="EMBL" id="AP012342">
    <property type="protein sequence ID" value="BAM06748.1"/>
    <property type="molecule type" value="Genomic_DNA"/>
</dbReference>
<dbReference type="GO" id="GO:0005524">
    <property type="term" value="F:ATP binding"/>
    <property type="evidence" value="ECO:0007669"/>
    <property type="project" value="UniProtKB-UniRule"/>
</dbReference>
<keyword evidence="3 12" id="KW-0963">Cytoplasm</keyword>
<evidence type="ECO:0000313" key="17">
    <source>
        <dbReference type="EMBL" id="BAM06748.1"/>
    </source>
</evidence>
<dbReference type="GO" id="GO:0006183">
    <property type="term" value="P:GTP biosynthetic process"/>
    <property type="evidence" value="ECO:0007669"/>
    <property type="project" value="UniProtKB-UniRule"/>
</dbReference>
<keyword evidence="4 12" id="KW-0597">Phosphoprotein</keyword>
<dbReference type="PROSITE" id="PS00469">
    <property type="entry name" value="NDPK"/>
    <property type="match status" value="1"/>
</dbReference>
<protein>
    <recommendedName>
        <fullName evidence="12 15">Nucleoside diphosphate kinase</fullName>
        <shortName evidence="12">NDK</shortName>
        <shortName evidence="12">NDP kinase</shortName>
        <ecNumber evidence="12 15">2.7.4.6</ecNumber>
    </recommendedName>
    <alternativeName>
        <fullName evidence="12">Nucleoside-2-P kinase</fullName>
    </alternativeName>
</protein>
<dbReference type="PRINTS" id="PR01243">
    <property type="entry name" value="NUCDPKINASE"/>
</dbReference>
<comment type="catalytic activity">
    <reaction evidence="12">
        <text>a ribonucleoside 5'-diphosphate + ATP = a ribonucleoside 5'-triphosphate + ADP</text>
        <dbReference type="Rhea" id="RHEA:18113"/>
        <dbReference type="ChEBI" id="CHEBI:30616"/>
        <dbReference type="ChEBI" id="CHEBI:57930"/>
        <dbReference type="ChEBI" id="CHEBI:61557"/>
        <dbReference type="ChEBI" id="CHEBI:456216"/>
        <dbReference type="EC" id="2.7.4.6"/>
    </reaction>
</comment>
<dbReference type="InterPro" id="IPR034907">
    <property type="entry name" value="NDK-like_dom"/>
</dbReference>
<evidence type="ECO:0000256" key="3">
    <source>
        <dbReference type="ARBA" id="ARBA00022490"/>
    </source>
</evidence>
<dbReference type="STRING" id="1162668.LFE_1045"/>
<dbReference type="GO" id="GO:0006241">
    <property type="term" value="P:CTP biosynthetic process"/>
    <property type="evidence" value="ECO:0007669"/>
    <property type="project" value="UniProtKB-UniRule"/>
</dbReference>
<dbReference type="NCBIfam" id="NF001908">
    <property type="entry name" value="PRK00668.1"/>
    <property type="match status" value="1"/>
</dbReference>
<dbReference type="Pfam" id="PF00334">
    <property type="entry name" value="NDK"/>
    <property type="match status" value="1"/>
</dbReference>
<dbReference type="InterPro" id="IPR023005">
    <property type="entry name" value="Nucleoside_diP_kinase_AS"/>
</dbReference>
<dbReference type="HOGENOM" id="CLU_060216_8_1_0"/>
<evidence type="ECO:0000256" key="5">
    <source>
        <dbReference type="ARBA" id="ARBA00022679"/>
    </source>
</evidence>
<evidence type="ECO:0000313" key="18">
    <source>
        <dbReference type="Proteomes" id="UP000007382"/>
    </source>
</evidence>
<dbReference type="PANTHER" id="PTHR46161">
    <property type="entry name" value="NUCLEOSIDE DIPHOSPHATE KINASE"/>
    <property type="match status" value="1"/>
</dbReference>
<dbReference type="Proteomes" id="UP000007382">
    <property type="component" value="Chromosome"/>
</dbReference>
<keyword evidence="9 12" id="KW-0067">ATP-binding</keyword>
<evidence type="ECO:0000256" key="4">
    <source>
        <dbReference type="ARBA" id="ARBA00022553"/>
    </source>
</evidence>
<gene>
    <name evidence="12" type="primary">ndk</name>
    <name evidence="17" type="ordered locus">LFE_1045</name>
</gene>
<dbReference type="GO" id="GO:0004550">
    <property type="term" value="F:nucleoside diphosphate kinase activity"/>
    <property type="evidence" value="ECO:0007669"/>
    <property type="project" value="UniProtKB-UniRule"/>
</dbReference>
<dbReference type="InterPro" id="IPR036850">
    <property type="entry name" value="NDK-like_dom_sf"/>
</dbReference>
<proteinExistence type="inferred from homology"/>
<evidence type="ECO:0000256" key="14">
    <source>
        <dbReference type="RuleBase" id="RU004011"/>
    </source>
</evidence>
<dbReference type="AlphaFoldDB" id="I0IN99"/>
<dbReference type="eggNOG" id="COG0105">
    <property type="taxonomic scope" value="Bacteria"/>
</dbReference>
<evidence type="ECO:0000256" key="2">
    <source>
        <dbReference type="ARBA" id="ARBA00008142"/>
    </source>
</evidence>
<organism evidence="17 18">
    <name type="scientific">Leptospirillum ferrooxidans (strain C2-3)</name>
    <dbReference type="NCBI Taxonomy" id="1162668"/>
    <lineage>
        <taxon>Bacteria</taxon>
        <taxon>Pseudomonadati</taxon>
        <taxon>Nitrospirota</taxon>
        <taxon>Nitrospiria</taxon>
        <taxon>Nitrospirales</taxon>
        <taxon>Nitrospiraceae</taxon>
        <taxon>Leptospirillum</taxon>
    </lineage>
</organism>
<keyword evidence="10 12" id="KW-0460">Magnesium</keyword>
<dbReference type="PATRIC" id="fig|1162668.3.peg.1215"/>
<keyword evidence="18" id="KW-1185">Reference proteome</keyword>
<keyword evidence="8 12" id="KW-0418">Kinase</keyword>
<accession>I0IN99</accession>
<feature type="binding site" evidence="12 13">
    <location>
        <position position="10"/>
    </location>
    <ligand>
        <name>ATP</name>
        <dbReference type="ChEBI" id="CHEBI:30616"/>
    </ligand>
</feature>
<dbReference type="FunFam" id="3.30.70.141:FF:000017">
    <property type="entry name" value="Nucleoside diphosphate kinase"/>
    <property type="match status" value="1"/>
</dbReference>
<evidence type="ECO:0000256" key="6">
    <source>
        <dbReference type="ARBA" id="ARBA00022723"/>
    </source>
</evidence>
<reference evidence="17 18" key="1">
    <citation type="journal article" date="2012" name="J. Bacteriol.">
        <title>Complete Genome Sequence of Leptospirillum ferrooxidans Strain C2-3, Isolated from a Fresh Volcanic Ash Deposit on the Island of Miyake, Japan.</title>
        <authorList>
            <person name="Fujimura R."/>
            <person name="Sato Y."/>
            <person name="Nishizawa T."/>
            <person name="Oshima K."/>
            <person name="Kim S.-W."/>
            <person name="Hattori M."/>
            <person name="Kamijo T."/>
            <person name="Ohta H."/>
        </authorList>
    </citation>
    <scope>NUCLEOTIDE SEQUENCE [LARGE SCALE GENOMIC DNA]</scope>
    <source>
        <strain evidence="17 18">C2-3</strain>
    </source>
</reference>
<comment type="cofactor">
    <cofactor evidence="1 12">
        <name>Mg(2+)</name>
        <dbReference type="ChEBI" id="CHEBI:18420"/>
    </cofactor>
</comment>
<dbReference type="KEGG" id="lfc:LFE_1045"/>
<name>I0IN99_LEPFC</name>
<evidence type="ECO:0000256" key="8">
    <source>
        <dbReference type="ARBA" id="ARBA00022777"/>
    </source>
</evidence>
<dbReference type="SUPFAM" id="SSF54919">
    <property type="entry name" value="Nucleoside diphosphate kinase, NDK"/>
    <property type="match status" value="1"/>
</dbReference>
<dbReference type="HAMAP" id="MF_00451">
    <property type="entry name" value="NDP_kinase"/>
    <property type="match status" value="1"/>
</dbReference>
<dbReference type="PROSITE" id="PS51374">
    <property type="entry name" value="NDPK_LIKE"/>
    <property type="match status" value="1"/>
</dbReference>
<keyword evidence="6 12" id="KW-0479">Metal-binding</keyword>
<feature type="domain" description="Nucleoside diphosphate kinase-like" evidence="16">
    <location>
        <begin position="2"/>
        <end position="138"/>
    </location>
</feature>
<dbReference type="GO" id="GO:0006228">
    <property type="term" value="P:UTP biosynthetic process"/>
    <property type="evidence" value="ECO:0007669"/>
    <property type="project" value="UniProtKB-UniRule"/>
</dbReference>
<feature type="binding site" evidence="12 13">
    <location>
        <position position="103"/>
    </location>
    <ligand>
        <name>ATP</name>
        <dbReference type="ChEBI" id="CHEBI:30616"/>
    </ligand>
</feature>
<keyword evidence="5 12" id="KW-0808">Transferase</keyword>
<evidence type="ECO:0000256" key="7">
    <source>
        <dbReference type="ARBA" id="ARBA00022741"/>
    </source>
</evidence>
<comment type="function">
    <text evidence="12">Major role in the synthesis of nucleoside triphosphates other than ATP. The ATP gamma phosphate is transferred to the NDP beta phosphate via a ping-pong mechanism, using a phosphorylated active-site intermediate.</text>
</comment>
<dbReference type="InterPro" id="IPR001564">
    <property type="entry name" value="Nucleoside_diP_kinase"/>
</dbReference>
<feature type="binding site" evidence="12 13">
    <location>
        <position position="113"/>
    </location>
    <ligand>
        <name>ATP</name>
        <dbReference type="ChEBI" id="CHEBI:30616"/>
    </ligand>
</feature>
<comment type="catalytic activity">
    <reaction evidence="12 15">
        <text>a 2'-deoxyribonucleoside 5'-diphosphate + ATP = a 2'-deoxyribonucleoside 5'-triphosphate + ADP</text>
        <dbReference type="Rhea" id="RHEA:44640"/>
        <dbReference type="ChEBI" id="CHEBI:30616"/>
        <dbReference type="ChEBI" id="CHEBI:61560"/>
        <dbReference type="ChEBI" id="CHEBI:73316"/>
        <dbReference type="ChEBI" id="CHEBI:456216"/>
        <dbReference type="EC" id="2.7.4.6"/>
    </reaction>
</comment>
<evidence type="ECO:0000256" key="1">
    <source>
        <dbReference type="ARBA" id="ARBA00001946"/>
    </source>
</evidence>
<reference evidence="18" key="2">
    <citation type="submission" date="2012-03" db="EMBL/GenBank/DDBJ databases">
        <title>The complete genome sequence of the pioneer microbe on fresh volcanic deposit, Leptospirillum ferrooxidans strain C2-3.</title>
        <authorList>
            <person name="Fujimura R."/>
            <person name="Sato Y."/>
            <person name="Nishizawa T."/>
            <person name="Nanba K."/>
            <person name="Oshima K."/>
            <person name="Hattori M."/>
            <person name="Kamijo T."/>
            <person name="Ohta H."/>
        </authorList>
    </citation>
    <scope>NUCLEOTIDE SEQUENCE [LARGE SCALE GENOMIC DNA]</scope>
    <source>
        <strain evidence="18">C2-3</strain>
    </source>
</reference>
<feature type="binding site" evidence="12 13">
    <location>
        <position position="58"/>
    </location>
    <ligand>
        <name>ATP</name>
        <dbReference type="ChEBI" id="CHEBI:30616"/>
    </ligand>
</feature>
<comment type="similarity">
    <text evidence="2 12 13 14">Belongs to the NDK family.</text>
</comment>
<dbReference type="PANTHER" id="PTHR46161:SF3">
    <property type="entry name" value="NUCLEOSIDE DIPHOSPHATE KINASE DDB_G0292928-RELATED"/>
    <property type="match status" value="1"/>
</dbReference>
<feature type="binding site" evidence="12 13">
    <location>
        <position position="92"/>
    </location>
    <ligand>
        <name>ATP</name>
        <dbReference type="ChEBI" id="CHEBI:30616"/>
    </ligand>
</feature>
<sequence>MQQQTLAIVKPDAFRKQSTGAILARYEKEGFKIKAARVRWLSVREAESFYAVHRERPFFSSLTAFMASGPVMTLVLEAENAVLRHRDLLGATDPAKAAPQTLRNLFGASIEENAVHGSDSEENARQEIAFFFSGAEIF</sequence>
<dbReference type="GO" id="GO:0005737">
    <property type="term" value="C:cytoplasm"/>
    <property type="evidence" value="ECO:0007669"/>
    <property type="project" value="UniProtKB-SubCell"/>
</dbReference>